<proteinExistence type="predicted"/>
<evidence type="ECO:0000313" key="2">
    <source>
        <dbReference type="EMBL" id="MPA30927.1"/>
    </source>
</evidence>
<dbReference type="InterPro" id="IPR034154">
    <property type="entry name" value="TOPRIM_DnaG/twinkle"/>
</dbReference>
<accession>A0A5B6YGN9</accession>
<sequence length="413" mass="46804">MLPQCLCPFYTFFPSTPSSSCNCNSSTTTTTKTSRIPISNWSHFHQFRAHPLLFSTSSPKPISKFHPFSLCNSGSRFISPSRVSRPPVNVEKHEEEETINMAKLSGLKQKTAILGINCDSFTPGQYSHLICPKCCGGQSMERSLSFHINQNRDFAMWRCFRVECGWAGQVFADDGATYNGANQINKVNSSRKMTEESLRLEPLGDELIAYFAERMISKEVLRKNAVMQISSNQNVIAFTYRRNGFLVSCKYRRTIDKKFWQEKGTEKILYGLDDIKEADEIVIVEGEIDKLSMEEAGICNCVSVPDGAPQKVSTKELPSLEKDTRFQYLWNCKEYLEKASRIVLATDGDVPGQALAEELALRLGRERCWQVSWPKKDEFSCFKDANEVLKNLGPVALRDTICNAKLYRVQNLN</sequence>
<dbReference type="CDD" id="cd01029">
    <property type="entry name" value="TOPRIM_primases"/>
    <property type="match status" value="1"/>
</dbReference>
<dbReference type="GO" id="GO:0043139">
    <property type="term" value="F:5'-3' DNA helicase activity"/>
    <property type="evidence" value="ECO:0007669"/>
    <property type="project" value="InterPro"/>
</dbReference>
<dbReference type="Gene3D" id="3.40.1360.10">
    <property type="match status" value="1"/>
</dbReference>
<dbReference type="InterPro" id="IPR027032">
    <property type="entry name" value="Twinkle-like"/>
</dbReference>
<feature type="domain" description="Toprim" evidence="1">
    <location>
        <begin position="279"/>
        <end position="368"/>
    </location>
</feature>
<dbReference type="SMART" id="SM00493">
    <property type="entry name" value="TOPRIM"/>
    <property type="match status" value="1"/>
</dbReference>
<protein>
    <recommendedName>
        <fullName evidence="1">Toprim domain-containing protein</fullName>
    </recommendedName>
</protein>
<reference evidence="2" key="1">
    <citation type="submission" date="2019-08" db="EMBL/GenBank/DDBJ databases">
        <title>Reference gene set and small RNA set construction with multiple tissues from Davidia involucrata Baill.</title>
        <authorList>
            <person name="Yang H."/>
            <person name="Zhou C."/>
            <person name="Li G."/>
            <person name="Wang J."/>
            <person name="Gao P."/>
            <person name="Wang M."/>
            <person name="Wang R."/>
            <person name="Zhao Y."/>
        </authorList>
    </citation>
    <scope>NUCLEOTIDE SEQUENCE</scope>
    <source>
        <tissue evidence="2">Mixed with DoveR01_LX</tissue>
    </source>
</reference>
<dbReference type="Pfam" id="PF13662">
    <property type="entry name" value="Toprim_4"/>
    <property type="match status" value="1"/>
</dbReference>
<dbReference type="PANTHER" id="PTHR12873:SF6">
    <property type="entry name" value="TOPRIM DOMAIN-CONTAINING PROTEIN"/>
    <property type="match status" value="1"/>
</dbReference>
<dbReference type="AlphaFoldDB" id="A0A5B6YGN9"/>
<evidence type="ECO:0000259" key="1">
    <source>
        <dbReference type="SMART" id="SM00493"/>
    </source>
</evidence>
<dbReference type="SUPFAM" id="SSF56731">
    <property type="entry name" value="DNA primase core"/>
    <property type="match status" value="1"/>
</dbReference>
<name>A0A5B6YGN9_DAVIN</name>
<dbReference type="PANTHER" id="PTHR12873">
    <property type="entry name" value="T7-LIKE MITOCHONDRIAL DNA HELICASE"/>
    <property type="match status" value="1"/>
</dbReference>
<gene>
    <name evidence="2" type="ORF">Din_000368</name>
</gene>
<organism evidence="2">
    <name type="scientific">Davidia involucrata</name>
    <name type="common">Dove tree</name>
    <dbReference type="NCBI Taxonomy" id="16924"/>
    <lineage>
        <taxon>Eukaryota</taxon>
        <taxon>Viridiplantae</taxon>
        <taxon>Streptophyta</taxon>
        <taxon>Embryophyta</taxon>
        <taxon>Tracheophyta</taxon>
        <taxon>Spermatophyta</taxon>
        <taxon>Magnoliopsida</taxon>
        <taxon>eudicotyledons</taxon>
        <taxon>Gunneridae</taxon>
        <taxon>Pentapetalae</taxon>
        <taxon>asterids</taxon>
        <taxon>Cornales</taxon>
        <taxon>Nyssaceae</taxon>
        <taxon>Davidia</taxon>
    </lineage>
</organism>
<dbReference type="InterPro" id="IPR006171">
    <property type="entry name" value="TOPRIM_dom"/>
</dbReference>
<dbReference type="GO" id="GO:0003697">
    <property type="term" value="F:single-stranded DNA binding"/>
    <property type="evidence" value="ECO:0007669"/>
    <property type="project" value="InterPro"/>
</dbReference>
<dbReference type="EMBL" id="GHES01000368">
    <property type="protein sequence ID" value="MPA30927.1"/>
    <property type="molecule type" value="Transcribed_RNA"/>
</dbReference>